<feature type="domain" description="Helix-hairpin-helix DNA-binding motif class 1" evidence="2">
    <location>
        <begin position="200"/>
        <end position="219"/>
    </location>
</feature>
<dbReference type="InterPro" id="IPR051675">
    <property type="entry name" value="Endo/Exo/Phosphatase_dom_1"/>
</dbReference>
<feature type="domain" description="Helix-hairpin-helix DNA-binding motif class 1" evidence="2">
    <location>
        <begin position="171"/>
        <end position="190"/>
    </location>
</feature>
<dbReference type="EMBL" id="JAGKQQ010000001">
    <property type="protein sequence ID" value="MBP3957381.1"/>
    <property type="molecule type" value="Genomic_DNA"/>
</dbReference>
<feature type="domain" description="Helix-hairpin-helix DNA-binding motif class 1" evidence="2">
    <location>
        <begin position="65"/>
        <end position="84"/>
    </location>
</feature>
<dbReference type="NCBIfam" id="TIGR00426">
    <property type="entry name" value="competence protein ComEA helix-hairpin-helix repeat region"/>
    <property type="match status" value="1"/>
</dbReference>
<proteinExistence type="predicted"/>
<evidence type="ECO:0000313" key="3">
    <source>
        <dbReference type="EMBL" id="MBP3957381.1"/>
    </source>
</evidence>
<dbReference type="PANTHER" id="PTHR21180">
    <property type="entry name" value="ENDONUCLEASE/EXONUCLEASE/PHOSPHATASE FAMILY DOMAIN-CONTAINING PROTEIN 1"/>
    <property type="match status" value="1"/>
</dbReference>
<evidence type="ECO:0000313" key="4">
    <source>
        <dbReference type="Proteomes" id="UP000676565"/>
    </source>
</evidence>
<dbReference type="GO" id="GO:0003677">
    <property type="term" value="F:DNA binding"/>
    <property type="evidence" value="ECO:0007669"/>
    <property type="project" value="UniProtKB-KW"/>
</dbReference>
<feature type="domain" description="Helix-hairpin-helix DNA-binding motif class 1" evidence="2">
    <location>
        <begin position="95"/>
        <end position="114"/>
    </location>
</feature>
<dbReference type="Pfam" id="PF12836">
    <property type="entry name" value="HHH_3"/>
    <property type="match status" value="2"/>
</dbReference>
<feature type="transmembrane region" description="Helical" evidence="1">
    <location>
        <begin position="20"/>
        <end position="37"/>
    </location>
</feature>
<dbReference type="Proteomes" id="UP000676565">
    <property type="component" value="Unassembled WGS sequence"/>
</dbReference>
<evidence type="ECO:0000256" key="1">
    <source>
        <dbReference type="SAM" id="Phobius"/>
    </source>
</evidence>
<dbReference type="InterPro" id="IPR004509">
    <property type="entry name" value="Competence_ComEA_HhH"/>
</dbReference>
<gene>
    <name evidence="3" type="ORF">J8F10_19215</name>
</gene>
<dbReference type="RefSeq" id="WP_210656380.1">
    <property type="nucleotide sequence ID" value="NZ_JAGKQQ010000001.1"/>
</dbReference>
<keyword evidence="1" id="KW-0472">Membrane</keyword>
<evidence type="ECO:0000259" key="2">
    <source>
        <dbReference type="SMART" id="SM00278"/>
    </source>
</evidence>
<dbReference type="SMART" id="SM00278">
    <property type="entry name" value="HhH1"/>
    <property type="match status" value="4"/>
</dbReference>
<keyword evidence="4" id="KW-1185">Reference proteome</keyword>
<name>A0ABS5BUI1_9BACT</name>
<accession>A0ABS5BUI1</accession>
<protein>
    <submittedName>
        <fullName evidence="3">ComEA family DNA-binding protein</fullName>
    </submittedName>
</protein>
<dbReference type="Gene3D" id="1.10.150.320">
    <property type="entry name" value="Photosystem II 12 kDa extrinsic protein"/>
    <property type="match status" value="2"/>
</dbReference>
<keyword evidence="1" id="KW-1133">Transmembrane helix</keyword>
<dbReference type="InterPro" id="IPR010994">
    <property type="entry name" value="RuvA_2-like"/>
</dbReference>
<organism evidence="3 4">
    <name type="scientific">Gemmata palustris</name>
    <dbReference type="NCBI Taxonomy" id="2822762"/>
    <lineage>
        <taxon>Bacteria</taxon>
        <taxon>Pseudomonadati</taxon>
        <taxon>Planctomycetota</taxon>
        <taxon>Planctomycetia</taxon>
        <taxon>Gemmatales</taxon>
        <taxon>Gemmataceae</taxon>
        <taxon>Gemmata</taxon>
    </lineage>
</organism>
<dbReference type="PANTHER" id="PTHR21180:SF32">
    <property type="entry name" value="ENDONUCLEASE_EXONUCLEASE_PHOSPHATASE FAMILY DOMAIN-CONTAINING PROTEIN 1"/>
    <property type="match status" value="1"/>
</dbReference>
<sequence length="223" mass="23379">MSAASLPPVADASGAPSRSAQVALGVFFTVLLGLLVVRGYGNRLGARPTEPAAVDLTDLNTADQTELAQVPGVGPKMAVAIVDHRHLHGPFKSVDELKNVRGIGPVTFEKVRSHFRTSAPPNTPLAEVPISPAPPTPPVLAPTPAPRPAPVSAKKIQPGEAPINVNTATLEELQRLPSIGPTHAQSIITSRTLAPFQTVNDLDKVKGIGPKTLDKLRPFVVVK</sequence>
<keyword evidence="1" id="KW-0812">Transmembrane</keyword>
<dbReference type="SUPFAM" id="SSF47781">
    <property type="entry name" value="RuvA domain 2-like"/>
    <property type="match status" value="2"/>
</dbReference>
<comment type="caution">
    <text evidence="3">The sequence shown here is derived from an EMBL/GenBank/DDBJ whole genome shotgun (WGS) entry which is preliminary data.</text>
</comment>
<keyword evidence="3" id="KW-0238">DNA-binding</keyword>
<reference evidence="3 4" key="1">
    <citation type="submission" date="2021-04" db="EMBL/GenBank/DDBJ databases">
        <authorList>
            <person name="Ivanova A."/>
        </authorList>
    </citation>
    <scope>NUCLEOTIDE SEQUENCE [LARGE SCALE GENOMIC DNA]</scope>
    <source>
        <strain evidence="3 4">G18</strain>
    </source>
</reference>
<dbReference type="InterPro" id="IPR003583">
    <property type="entry name" value="Hlx-hairpin-Hlx_DNA-bd_motif"/>
</dbReference>